<dbReference type="RefSeq" id="XP_033456321.1">
    <property type="nucleotide sequence ID" value="XM_033602688.1"/>
</dbReference>
<dbReference type="GeneID" id="54360488"/>
<dbReference type="InterPro" id="IPR036322">
    <property type="entry name" value="WD40_repeat_dom_sf"/>
</dbReference>
<feature type="region of interest" description="Disordered" evidence="2">
    <location>
        <begin position="711"/>
        <end position="737"/>
    </location>
</feature>
<dbReference type="AlphaFoldDB" id="A0A6J3LU20"/>
<name>A0A6J3LU20_9PEZI</name>
<dbReference type="FunFam" id="2.130.10.10:FF:000557">
    <property type="entry name" value="WD repeat protein"/>
    <property type="match status" value="1"/>
</dbReference>
<feature type="region of interest" description="Disordered" evidence="2">
    <location>
        <begin position="140"/>
        <end position="186"/>
    </location>
</feature>
<dbReference type="GO" id="GO:0043161">
    <property type="term" value="P:proteasome-mediated ubiquitin-dependent protein catabolic process"/>
    <property type="evidence" value="ECO:0007669"/>
    <property type="project" value="TreeGrafter"/>
</dbReference>
<feature type="compositionally biased region" description="Acidic residues" evidence="2">
    <location>
        <begin position="716"/>
        <end position="737"/>
    </location>
</feature>
<feature type="compositionally biased region" description="Low complexity" evidence="2">
    <location>
        <begin position="104"/>
        <end position="116"/>
    </location>
</feature>
<dbReference type="SMART" id="SM00320">
    <property type="entry name" value="WD40"/>
    <property type="match status" value="6"/>
</dbReference>
<protein>
    <submittedName>
        <fullName evidence="4">WD40 repeat-like protein</fullName>
    </submittedName>
</protein>
<proteinExistence type="predicted"/>
<feature type="region of interest" description="Disordered" evidence="2">
    <location>
        <begin position="645"/>
        <end position="675"/>
    </location>
</feature>
<dbReference type="OrthoDB" id="63070at2759"/>
<keyword evidence="1" id="KW-0853">WD repeat</keyword>
<keyword evidence="3" id="KW-1185">Reference proteome</keyword>
<dbReference type="GO" id="GO:0080008">
    <property type="term" value="C:Cul4-RING E3 ubiquitin ligase complex"/>
    <property type="evidence" value="ECO:0007669"/>
    <property type="project" value="TreeGrafter"/>
</dbReference>
<feature type="compositionally biased region" description="Polar residues" evidence="2">
    <location>
        <begin position="1"/>
        <end position="13"/>
    </location>
</feature>
<feature type="compositionally biased region" description="Basic residues" evidence="2">
    <location>
        <begin position="160"/>
        <end position="170"/>
    </location>
</feature>
<dbReference type="SUPFAM" id="SSF50978">
    <property type="entry name" value="WD40 repeat-like"/>
    <property type="match status" value="1"/>
</dbReference>
<feature type="repeat" description="WD" evidence="1">
    <location>
        <begin position="367"/>
        <end position="401"/>
    </location>
</feature>
<evidence type="ECO:0000313" key="3">
    <source>
        <dbReference type="Proteomes" id="UP000504637"/>
    </source>
</evidence>
<dbReference type="PROSITE" id="PS50294">
    <property type="entry name" value="WD_REPEATS_REGION"/>
    <property type="match status" value="2"/>
</dbReference>
<reference evidence="4" key="2">
    <citation type="submission" date="2020-04" db="EMBL/GenBank/DDBJ databases">
        <authorList>
            <consortium name="NCBI Genome Project"/>
        </authorList>
    </citation>
    <scope>NUCLEOTIDE SEQUENCE</scope>
    <source>
        <strain evidence="4">CBS 342.82</strain>
    </source>
</reference>
<dbReference type="PANTHER" id="PTHR19847:SF7">
    <property type="entry name" value="DDB1- AND CUL4-ASSOCIATED FACTOR 11"/>
    <property type="match status" value="1"/>
</dbReference>
<feature type="compositionally biased region" description="Acidic residues" evidence="2">
    <location>
        <begin position="24"/>
        <end position="61"/>
    </location>
</feature>
<feature type="compositionally biased region" description="Polar residues" evidence="2">
    <location>
        <begin position="87"/>
        <end position="97"/>
    </location>
</feature>
<gene>
    <name evidence="4" type="ORF">K489DRAFT_363734</name>
</gene>
<sequence length="737" mass="82688">MSSNSRTSESVSPSADEANIWQTESEDANDDDMDYELASDTIVEEETEETDEDEDEEDQDPNEVTLYYDAEEGVLRTGNGAEVRLDSGTQDVTNADGNTEGGNQIPQPQTQTQANPTQRIGITPQQLLRFLQQQYGIQVRGNGRGADDDDDEEGFSHIYGGRRPRPRRTSFHGDRYPPIPSETGRKLMGTGNFGTNDHCQRTACGYQYTDDTLRKRKRLARRVFDREMGIENRGRLRALNGLMTQDMIPRTKADLIVHFPARCFSGQFSEDGSFFFACGQDFKVRMYDTSNPYDWKYYKTVTYPGGSWTITDASLSPDNKLLAYSSIRNQVCLANTEQGDTSDPQYLDFRDTSRRGASLRNHSHFGIWSLRFSGDGSEIVAGTSDDSVYVYDLESRKTILRIPGHDQDVNAVCFGDRMSPHILYSGSDDTTLKVWDRRSLASMRPAGMFLGHTEGLTYIDSKGDGRYVISNGKDQTCKLWDLRKMISTDEGERIYTDRPPAEFDYRYPPYDTENHIPHPNDCSLVTFRGHAVLSTLIRCHFSPAGSTGARYIYTGSQDGKVYIYNLDGTQAGSPIDVLSATRNSRPVESSGYGSYGYSDRSSWDTIVRDCSWHPSAPLIAATSWNGWGHEYGTCTVHTWNDDVDEDELGDVSDPKHADGTTFQAAPSLGASPSGARVTPQLQFHQNFYRTRRPTAEATTGLGRLTSLFARRRAAEQQEEEEVEDDGDEDYVDEDDIE</sequence>
<dbReference type="PANTHER" id="PTHR19847">
    <property type="entry name" value="DDB1- AND CUL4-ASSOCIATED FACTOR 11"/>
    <property type="match status" value="1"/>
</dbReference>
<dbReference type="Gene3D" id="2.130.10.10">
    <property type="entry name" value="YVTN repeat-like/Quinoprotein amine dehydrogenase"/>
    <property type="match status" value="1"/>
</dbReference>
<feature type="repeat" description="WD" evidence="1">
    <location>
        <begin position="449"/>
        <end position="483"/>
    </location>
</feature>
<reference evidence="4" key="1">
    <citation type="submission" date="2020-01" db="EMBL/GenBank/DDBJ databases">
        <authorList>
            <consortium name="DOE Joint Genome Institute"/>
            <person name="Haridas S."/>
            <person name="Albert R."/>
            <person name="Binder M."/>
            <person name="Bloem J."/>
            <person name="Labutti K."/>
            <person name="Salamov A."/>
            <person name="Andreopoulos B."/>
            <person name="Baker S.E."/>
            <person name="Barry K."/>
            <person name="Bills G."/>
            <person name="Bluhm B.H."/>
            <person name="Cannon C."/>
            <person name="Castanera R."/>
            <person name="Culley D.E."/>
            <person name="Daum C."/>
            <person name="Ezra D."/>
            <person name="Gonzalez J.B."/>
            <person name="Henrissat B."/>
            <person name="Kuo A."/>
            <person name="Liang C."/>
            <person name="Lipzen A."/>
            <person name="Lutzoni F."/>
            <person name="Magnuson J."/>
            <person name="Mondo S."/>
            <person name="Nolan M."/>
            <person name="Ohm R."/>
            <person name="Pangilinan J."/>
            <person name="Park H.-J."/>
            <person name="Ramirez L."/>
            <person name="Alfaro M."/>
            <person name="Sun H."/>
            <person name="Tritt A."/>
            <person name="Yoshinaga Y."/>
            <person name="Zwiers L.-H."/>
            <person name="Turgeon B.G."/>
            <person name="Goodwin S.B."/>
            <person name="Spatafora J.W."/>
            <person name="Crous P.W."/>
            <person name="Grigoriev I.V."/>
        </authorList>
    </citation>
    <scope>NUCLEOTIDE SEQUENCE</scope>
    <source>
        <strain evidence="4">CBS 342.82</strain>
    </source>
</reference>
<feature type="repeat" description="WD" evidence="1">
    <location>
        <begin position="402"/>
        <end position="445"/>
    </location>
</feature>
<dbReference type="InterPro" id="IPR051859">
    <property type="entry name" value="DCAF"/>
</dbReference>
<dbReference type="Pfam" id="PF00400">
    <property type="entry name" value="WD40"/>
    <property type="match status" value="5"/>
</dbReference>
<organism evidence="4">
    <name type="scientific">Dissoconium aciculare CBS 342.82</name>
    <dbReference type="NCBI Taxonomy" id="1314786"/>
    <lineage>
        <taxon>Eukaryota</taxon>
        <taxon>Fungi</taxon>
        <taxon>Dikarya</taxon>
        <taxon>Ascomycota</taxon>
        <taxon>Pezizomycotina</taxon>
        <taxon>Dothideomycetes</taxon>
        <taxon>Dothideomycetidae</taxon>
        <taxon>Mycosphaerellales</taxon>
        <taxon>Dissoconiaceae</taxon>
        <taxon>Dissoconium</taxon>
    </lineage>
</organism>
<dbReference type="PROSITE" id="PS50082">
    <property type="entry name" value="WD_REPEATS_2"/>
    <property type="match status" value="3"/>
</dbReference>
<dbReference type="InterPro" id="IPR001680">
    <property type="entry name" value="WD40_rpt"/>
</dbReference>
<dbReference type="Proteomes" id="UP000504637">
    <property type="component" value="Unplaced"/>
</dbReference>
<feature type="compositionally biased region" description="Low complexity" evidence="2">
    <location>
        <begin position="664"/>
        <end position="675"/>
    </location>
</feature>
<dbReference type="InterPro" id="IPR015943">
    <property type="entry name" value="WD40/YVTN_repeat-like_dom_sf"/>
</dbReference>
<reference evidence="4" key="3">
    <citation type="submission" date="2025-08" db="UniProtKB">
        <authorList>
            <consortium name="RefSeq"/>
        </authorList>
    </citation>
    <scope>IDENTIFICATION</scope>
    <source>
        <strain evidence="4">CBS 342.82</strain>
    </source>
</reference>
<evidence type="ECO:0000256" key="1">
    <source>
        <dbReference type="PROSITE-ProRule" id="PRU00221"/>
    </source>
</evidence>
<evidence type="ECO:0000256" key="2">
    <source>
        <dbReference type="SAM" id="MobiDB-lite"/>
    </source>
</evidence>
<accession>A0A6J3LU20</accession>
<feature type="region of interest" description="Disordered" evidence="2">
    <location>
        <begin position="1"/>
        <end position="116"/>
    </location>
</feature>
<evidence type="ECO:0000313" key="4">
    <source>
        <dbReference type="RefSeq" id="XP_033456321.1"/>
    </source>
</evidence>